<dbReference type="Proteomes" id="UP001386955">
    <property type="component" value="Unassembled WGS sequence"/>
</dbReference>
<comment type="caution">
    <text evidence="1">The sequence shown here is derived from an EMBL/GenBank/DDBJ whole genome shotgun (WGS) entry which is preliminary data.</text>
</comment>
<dbReference type="AlphaFoldDB" id="A0AAN9X747"/>
<gene>
    <name evidence="1" type="ORF">VNO78_31176</name>
</gene>
<reference evidence="1 2" key="1">
    <citation type="submission" date="2024-01" db="EMBL/GenBank/DDBJ databases">
        <title>The genomes of 5 underutilized Papilionoideae crops provide insights into root nodulation and disease resistanc.</title>
        <authorList>
            <person name="Jiang F."/>
        </authorList>
    </citation>
    <scope>NUCLEOTIDE SEQUENCE [LARGE SCALE GENOMIC DNA]</scope>
    <source>
        <strain evidence="1">DUOXIRENSHENG_FW03</strain>
        <tissue evidence="1">Leaves</tissue>
    </source>
</reference>
<protein>
    <submittedName>
        <fullName evidence="1">Uncharacterized protein</fullName>
    </submittedName>
</protein>
<dbReference type="EMBL" id="JAYMYS010000008">
    <property type="protein sequence ID" value="KAK7385455.1"/>
    <property type="molecule type" value="Genomic_DNA"/>
</dbReference>
<name>A0AAN9X747_PSOTE</name>
<accession>A0AAN9X747</accession>
<sequence length="96" mass="10876">MQLAEKVHHRLCFFAMAKMHACLDLMVDLEEVEQVNSIWKHMCIQRMDLNCVGFDEGALRCVGGAGFRWSPPLVRRFLSPPNVTLSSQKREDGGAN</sequence>
<organism evidence="1 2">
    <name type="scientific">Psophocarpus tetragonolobus</name>
    <name type="common">Winged bean</name>
    <name type="synonym">Dolichos tetragonolobus</name>
    <dbReference type="NCBI Taxonomy" id="3891"/>
    <lineage>
        <taxon>Eukaryota</taxon>
        <taxon>Viridiplantae</taxon>
        <taxon>Streptophyta</taxon>
        <taxon>Embryophyta</taxon>
        <taxon>Tracheophyta</taxon>
        <taxon>Spermatophyta</taxon>
        <taxon>Magnoliopsida</taxon>
        <taxon>eudicotyledons</taxon>
        <taxon>Gunneridae</taxon>
        <taxon>Pentapetalae</taxon>
        <taxon>rosids</taxon>
        <taxon>fabids</taxon>
        <taxon>Fabales</taxon>
        <taxon>Fabaceae</taxon>
        <taxon>Papilionoideae</taxon>
        <taxon>50 kb inversion clade</taxon>
        <taxon>NPAAA clade</taxon>
        <taxon>indigoferoid/millettioid clade</taxon>
        <taxon>Phaseoleae</taxon>
        <taxon>Psophocarpus</taxon>
    </lineage>
</organism>
<proteinExistence type="predicted"/>
<evidence type="ECO:0000313" key="2">
    <source>
        <dbReference type="Proteomes" id="UP001386955"/>
    </source>
</evidence>
<keyword evidence="2" id="KW-1185">Reference proteome</keyword>
<evidence type="ECO:0000313" key="1">
    <source>
        <dbReference type="EMBL" id="KAK7385455.1"/>
    </source>
</evidence>